<evidence type="ECO:0000313" key="1">
    <source>
        <dbReference type="EMBL" id="KAI4373331.1"/>
    </source>
</evidence>
<dbReference type="Proteomes" id="UP001057402">
    <property type="component" value="Chromosome 4"/>
</dbReference>
<keyword evidence="2" id="KW-1185">Reference proteome</keyword>
<protein>
    <submittedName>
        <fullName evidence="1">Uncharacterized protein</fullName>
    </submittedName>
</protein>
<reference evidence="2" key="1">
    <citation type="journal article" date="2023" name="Front. Plant Sci.">
        <title>Chromosomal-level genome assembly of Melastoma candidum provides insights into trichome evolution.</title>
        <authorList>
            <person name="Zhong Y."/>
            <person name="Wu W."/>
            <person name="Sun C."/>
            <person name="Zou P."/>
            <person name="Liu Y."/>
            <person name="Dai S."/>
            <person name="Zhou R."/>
        </authorList>
    </citation>
    <scope>NUCLEOTIDE SEQUENCE [LARGE SCALE GENOMIC DNA]</scope>
</reference>
<dbReference type="EMBL" id="CM042883">
    <property type="protein sequence ID" value="KAI4373331.1"/>
    <property type="molecule type" value="Genomic_DNA"/>
</dbReference>
<accession>A0ACB9R4W9</accession>
<sequence>MGEDEIERVSVDKAVSLAESRVRCIVENAKCIQKASKHSACCVGATVNHKPTINEYRYTKQVPLRSPKAEAMSKDLRRRGFQLVGPVIVHWFMQAAGMTIDHLVDCYRYAECVNLAETPWRHV</sequence>
<evidence type="ECO:0000313" key="2">
    <source>
        <dbReference type="Proteomes" id="UP001057402"/>
    </source>
</evidence>
<proteinExistence type="predicted"/>
<organism evidence="1 2">
    <name type="scientific">Melastoma candidum</name>
    <dbReference type="NCBI Taxonomy" id="119954"/>
    <lineage>
        <taxon>Eukaryota</taxon>
        <taxon>Viridiplantae</taxon>
        <taxon>Streptophyta</taxon>
        <taxon>Embryophyta</taxon>
        <taxon>Tracheophyta</taxon>
        <taxon>Spermatophyta</taxon>
        <taxon>Magnoliopsida</taxon>
        <taxon>eudicotyledons</taxon>
        <taxon>Gunneridae</taxon>
        <taxon>Pentapetalae</taxon>
        <taxon>rosids</taxon>
        <taxon>malvids</taxon>
        <taxon>Myrtales</taxon>
        <taxon>Melastomataceae</taxon>
        <taxon>Melastomatoideae</taxon>
        <taxon>Melastomateae</taxon>
        <taxon>Melastoma</taxon>
    </lineage>
</organism>
<comment type="caution">
    <text evidence="1">The sequence shown here is derived from an EMBL/GenBank/DDBJ whole genome shotgun (WGS) entry which is preliminary data.</text>
</comment>
<gene>
    <name evidence="1" type="ORF">MLD38_011465</name>
</gene>
<name>A0ACB9R4W9_9MYRT</name>